<dbReference type="InterPro" id="IPR000485">
    <property type="entry name" value="AsnC-type_HTH_dom"/>
</dbReference>
<comment type="caution">
    <text evidence="5">The sequence shown here is derived from an EMBL/GenBank/DDBJ whole genome shotgun (WGS) entry which is preliminary data.</text>
</comment>
<dbReference type="SMART" id="SM00344">
    <property type="entry name" value="HTH_ASNC"/>
    <property type="match status" value="1"/>
</dbReference>
<evidence type="ECO:0000256" key="3">
    <source>
        <dbReference type="ARBA" id="ARBA00023163"/>
    </source>
</evidence>
<evidence type="ECO:0000313" key="5">
    <source>
        <dbReference type="EMBL" id="HIH16908.1"/>
    </source>
</evidence>
<dbReference type="InterPro" id="IPR036390">
    <property type="entry name" value="WH_DNA-bd_sf"/>
</dbReference>
<evidence type="ECO:0000256" key="1">
    <source>
        <dbReference type="ARBA" id="ARBA00023015"/>
    </source>
</evidence>
<dbReference type="SUPFAM" id="SSF46785">
    <property type="entry name" value="Winged helix' DNA-binding domain"/>
    <property type="match status" value="1"/>
</dbReference>
<keyword evidence="3" id="KW-0804">Transcription</keyword>
<dbReference type="InterPro" id="IPR050684">
    <property type="entry name" value="HTH-Siroheme_Decarb"/>
</dbReference>
<gene>
    <name evidence="5" type="ORF">HA252_05890</name>
</gene>
<dbReference type="GO" id="GO:0043565">
    <property type="term" value="F:sequence-specific DNA binding"/>
    <property type="evidence" value="ECO:0007669"/>
    <property type="project" value="InterPro"/>
</dbReference>
<dbReference type="InterPro" id="IPR019888">
    <property type="entry name" value="Tscrpt_reg_AsnC-like"/>
</dbReference>
<evidence type="ECO:0000259" key="4">
    <source>
        <dbReference type="PROSITE" id="PS50956"/>
    </source>
</evidence>
<dbReference type="Pfam" id="PF13412">
    <property type="entry name" value="HTH_24"/>
    <property type="match status" value="1"/>
</dbReference>
<dbReference type="EMBL" id="DUGH01000140">
    <property type="protein sequence ID" value="HIH16908.1"/>
    <property type="molecule type" value="Genomic_DNA"/>
</dbReference>
<dbReference type="InterPro" id="IPR036388">
    <property type="entry name" value="WH-like_DNA-bd_sf"/>
</dbReference>
<feature type="non-terminal residue" evidence="5">
    <location>
        <position position="78"/>
    </location>
</feature>
<dbReference type="PROSITE" id="PS50956">
    <property type="entry name" value="HTH_ASNC_2"/>
    <property type="match status" value="1"/>
</dbReference>
<evidence type="ECO:0000256" key="2">
    <source>
        <dbReference type="ARBA" id="ARBA00023125"/>
    </source>
</evidence>
<accession>A0A7J4JGU0</accession>
<dbReference type="Gene3D" id="1.10.10.10">
    <property type="entry name" value="Winged helix-like DNA-binding domain superfamily/Winged helix DNA-binding domain"/>
    <property type="match status" value="1"/>
</dbReference>
<organism evidence="5 6">
    <name type="scientific">Candidatus Iainarchaeum sp</name>
    <dbReference type="NCBI Taxonomy" id="3101447"/>
    <lineage>
        <taxon>Archaea</taxon>
        <taxon>Candidatus Iainarchaeota</taxon>
        <taxon>Candidatus Iainarchaeia</taxon>
        <taxon>Candidatus Iainarchaeales</taxon>
        <taxon>Candidatus Iainarchaeaceae</taxon>
        <taxon>Candidatus Iainarchaeum</taxon>
    </lineage>
</organism>
<feature type="domain" description="HTH asnC-type" evidence="4">
    <location>
        <begin position="1"/>
        <end position="62"/>
    </location>
</feature>
<dbReference type="PANTHER" id="PTHR43413:SF8">
    <property type="entry name" value="HTH-TYPE TRANSCRIPTIONAL REGULATOR PTR1"/>
    <property type="match status" value="1"/>
</dbReference>
<sequence length="78" mass="9109">MDELDCKILYELDCNCRQSNAAIGKKLRVNKNVVNYRIGKLLENGFIDRFYAVVDSPKLGFQTFRVYLKFSILDEAKR</sequence>
<keyword evidence="2" id="KW-0238">DNA-binding</keyword>
<reference evidence="6" key="1">
    <citation type="journal article" date="2020" name="bioRxiv">
        <title>A rank-normalized archaeal taxonomy based on genome phylogeny resolves widespread incomplete and uneven classifications.</title>
        <authorList>
            <person name="Rinke C."/>
            <person name="Chuvochina M."/>
            <person name="Mussig A.J."/>
            <person name="Chaumeil P.-A."/>
            <person name="Waite D.W."/>
            <person name="Whitman W.B."/>
            <person name="Parks D.H."/>
            <person name="Hugenholtz P."/>
        </authorList>
    </citation>
    <scope>NUCLEOTIDE SEQUENCE [LARGE SCALE GENOMIC DNA]</scope>
</reference>
<keyword evidence="1" id="KW-0805">Transcription regulation</keyword>
<dbReference type="Proteomes" id="UP000564964">
    <property type="component" value="Unassembled WGS sequence"/>
</dbReference>
<protein>
    <submittedName>
        <fullName evidence="5">Winged helix-turn-helix transcriptional regulator</fullName>
    </submittedName>
</protein>
<dbReference type="PRINTS" id="PR00033">
    <property type="entry name" value="HTHASNC"/>
</dbReference>
<dbReference type="PANTHER" id="PTHR43413">
    <property type="entry name" value="TRANSCRIPTIONAL REGULATOR, ASNC FAMILY"/>
    <property type="match status" value="1"/>
</dbReference>
<name>A0A7J4JGU0_9ARCH</name>
<proteinExistence type="predicted"/>
<evidence type="ECO:0000313" key="6">
    <source>
        <dbReference type="Proteomes" id="UP000564964"/>
    </source>
</evidence>
<dbReference type="AlphaFoldDB" id="A0A7J4JGU0"/>